<dbReference type="PANTHER" id="PTHR48041:SF116">
    <property type="entry name" value="PROTEIN BROWN"/>
    <property type="match status" value="1"/>
</dbReference>
<dbReference type="InterPro" id="IPR027417">
    <property type="entry name" value="P-loop_NTPase"/>
</dbReference>
<evidence type="ECO:0000313" key="9">
    <source>
        <dbReference type="EnsemblMetazoa" id="PPAI006642-PA"/>
    </source>
</evidence>
<evidence type="ECO:0000256" key="8">
    <source>
        <dbReference type="ARBA" id="ARBA00023136"/>
    </source>
</evidence>
<evidence type="ECO:0000256" key="6">
    <source>
        <dbReference type="ARBA" id="ARBA00022840"/>
    </source>
</evidence>
<dbReference type="GO" id="GO:0016887">
    <property type="term" value="F:ATP hydrolysis activity"/>
    <property type="evidence" value="ECO:0007669"/>
    <property type="project" value="InterPro"/>
</dbReference>
<evidence type="ECO:0000313" key="10">
    <source>
        <dbReference type="Proteomes" id="UP000092462"/>
    </source>
</evidence>
<evidence type="ECO:0000256" key="5">
    <source>
        <dbReference type="ARBA" id="ARBA00022741"/>
    </source>
</evidence>
<dbReference type="EMBL" id="AJVK01033371">
    <property type="status" value="NOT_ANNOTATED_CDS"/>
    <property type="molecule type" value="Genomic_DNA"/>
</dbReference>
<dbReference type="Pfam" id="PF00005">
    <property type="entry name" value="ABC_tran"/>
    <property type="match status" value="1"/>
</dbReference>
<dbReference type="GO" id="GO:0005886">
    <property type="term" value="C:plasma membrane"/>
    <property type="evidence" value="ECO:0007669"/>
    <property type="project" value="TreeGrafter"/>
</dbReference>
<dbReference type="VEuPathDB" id="VectorBase:PPAPM1_001109"/>
<dbReference type="PROSITE" id="PS00211">
    <property type="entry name" value="ABC_TRANSPORTER_1"/>
    <property type="match status" value="1"/>
</dbReference>
<keyword evidence="4" id="KW-0812">Transmembrane</keyword>
<comment type="subcellular location">
    <subcellularLocation>
        <location evidence="1">Membrane</location>
        <topology evidence="1">Multi-pass membrane protein</topology>
    </subcellularLocation>
</comment>
<evidence type="ECO:0000256" key="3">
    <source>
        <dbReference type="ARBA" id="ARBA00022448"/>
    </source>
</evidence>
<dbReference type="SMART" id="SM00382">
    <property type="entry name" value="AAA"/>
    <property type="match status" value="1"/>
</dbReference>
<organism evidence="9 10">
    <name type="scientific">Phlebotomus papatasi</name>
    <name type="common">Sandfly</name>
    <dbReference type="NCBI Taxonomy" id="29031"/>
    <lineage>
        <taxon>Eukaryota</taxon>
        <taxon>Metazoa</taxon>
        <taxon>Ecdysozoa</taxon>
        <taxon>Arthropoda</taxon>
        <taxon>Hexapoda</taxon>
        <taxon>Insecta</taxon>
        <taxon>Pterygota</taxon>
        <taxon>Neoptera</taxon>
        <taxon>Endopterygota</taxon>
        <taxon>Diptera</taxon>
        <taxon>Nematocera</taxon>
        <taxon>Psychodoidea</taxon>
        <taxon>Psychodidae</taxon>
        <taxon>Phlebotomus</taxon>
        <taxon>Phlebotomus</taxon>
    </lineage>
</organism>
<dbReference type="InterPro" id="IPR017871">
    <property type="entry name" value="ABC_transporter-like_CS"/>
</dbReference>
<evidence type="ECO:0000256" key="7">
    <source>
        <dbReference type="ARBA" id="ARBA00022989"/>
    </source>
</evidence>
<dbReference type="InterPro" id="IPR050352">
    <property type="entry name" value="ABCG_transporters"/>
</dbReference>
<dbReference type="Gene3D" id="3.40.50.300">
    <property type="entry name" value="P-loop containing nucleotide triphosphate hydrolases"/>
    <property type="match status" value="1"/>
</dbReference>
<dbReference type="InterPro" id="IPR043926">
    <property type="entry name" value="ABCG_dom"/>
</dbReference>
<dbReference type="Proteomes" id="UP000092462">
    <property type="component" value="Unassembled WGS sequence"/>
</dbReference>
<dbReference type="SUPFAM" id="SSF52540">
    <property type="entry name" value="P-loop containing nucleoside triphosphate hydrolases"/>
    <property type="match status" value="1"/>
</dbReference>
<keyword evidence="7" id="KW-1133">Transmembrane helix</keyword>
<dbReference type="GO" id="GO:0005524">
    <property type="term" value="F:ATP binding"/>
    <property type="evidence" value="ECO:0007669"/>
    <property type="project" value="UniProtKB-KW"/>
</dbReference>
<dbReference type="InterPro" id="IPR003439">
    <property type="entry name" value="ABC_transporter-like_ATP-bd"/>
</dbReference>
<dbReference type="EnsemblMetazoa" id="PPAI006642-RA">
    <property type="protein sequence ID" value="PPAI006642-PA"/>
    <property type="gene ID" value="PPAI006642"/>
</dbReference>
<evidence type="ECO:0000256" key="2">
    <source>
        <dbReference type="ARBA" id="ARBA00005814"/>
    </source>
</evidence>
<keyword evidence="10" id="KW-1185">Reference proteome</keyword>
<dbReference type="Pfam" id="PF19055">
    <property type="entry name" value="ABC2_membrane_7"/>
    <property type="match status" value="1"/>
</dbReference>
<evidence type="ECO:0000256" key="4">
    <source>
        <dbReference type="ARBA" id="ARBA00022692"/>
    </source>
</evidence>
<accession>A0A1B0DF34</accession>
<dbReference type="GO" id="GO:0140359">
    <property type="term" value="F:ABC-type transporter activity"/>
    <property type="evidence" value="ECO:0007669"/>
    <property type="project" value="InterPro"/>
</dbReference>
<evidence type="ECO:0000256" key="1">
    <source>
        <dbReference type="ARBA" id="ARBA00004141"/>
    </source>
</evidence>
<protein>
    <submittedName>
        <fullName evidence="9">Uncharacterized protein</fullName>
    </submittedName>
</protein>
<name>A0A1B0DF34_PHLPP</name>
<dbReference type="InterPro" id="IPR003593">
    <property type="entry name" value="AAA+_ATPase"/>
</dbReference>
<comment type="similarity">
    <text evidence="2">Belongs to the ABC transporter superfamily. ABCG family. Eye pigment precursor importer (TC 3.A.1.204) subfamily.</text>
</comment>
<proteinExistence type="inferred from homology"/>
<keyword evidence="8" id="KW-0472">Membrane</keyword>
<dbReference type="PANTHER" id="PTHR48041">
    <property type="entry name" value="ABC TRANSPORTER G FAMILY MEMBER 28"/>
    <property type="match status" value="1"/>
</dbReference>
<dbReference type="VEuPathDB" id="VectorBase:PPAI006642"/>
<sequence>MEVTLRWENVNYSIRRKNSYWWWKCKRTPETHHILQNVSGEVSTGDLVAIVGASGAGKTTLLAAISRRIRGNKLAGKFTINSREVDREEMTSISGFVPQSDSLINALTVEEHLMFIGLLKYSRKMPQIQLRITIKKILVQLGLNSLAYSRIGTLSGGERKKLNLATELLGEPYFLFCDEPTTGLDSFNALLVIKTFKNLCGINENPENNTNSKMEIVTSEKDLWEPQSQTFPKGIVCSIHQPTSDIFHCFSHMILLRKGRIVFQGTTSQAEDKFREAGFICPENYNPIEYYVKIISQKPELDITVEKLRSQETKPSPVKIQPSQLLTSWILQVFYLLKRSSLVSRRSLKEA</sequence>
<dbReference type="PROSITE" id="PS50893">
    <property type="entry name" value="ABC_TRANSPORTER_2"/>
    <property type="match status" value="1"/>
</dbReference>
<keyword evidence="5" id="KW-0547">Nucleotide-binding</keyword>
<dbReference type="AlphaFoldDB" id="A0A1B0DF34"/>
<keyword evidence="3" id="KW-0813">Transport</keyword>
<reference evidence="9" key="1">
    <citation type="submission" date="2022-08" db="UniProtKB">
        <authorList>
            <consortium name="EnsemblMetazoa"/>
        </authorList>
    </citation>
    <scope>IDENTIFICATION</scope>
    <source>
        <strain evidence="9">Israel</strain>
    </source>
</reference>
<keyword evidence="6" id="KW-0067">ATP-binding</keyword>